<name>A0A4Y2HGW8_ARAVE</name>
<accession>A0A4Y2HGW8</accession>
<protein>
    <submittedName>
        <fullName evidence="1">Uncharacterized protein</fullName>
    </submittedName>
</protein>
<evidence type="ECO:0000313" key="1">
    <source>
        <dbReference type="EMBL" id="GBM64490.1"/>
    </source>
</evidence>
<reference evidence="1 2" key="1">
    <citation type="journal article" date="2019" name="Sci. Rep.">
        <title>Orb-weaving spider Araneus ventricosus genome elucidates the spidroin gene catalogue.</title>
        <authorList>
            <person name="Kono N."/>
            <person name="Nakamura H."/>
            <person name="Ohtoshi R."/>
            <person name="Moran D.A.P."/>
            <person name="Shinohara A."/>
            <person name="Yoshida Y."/>
            <person name="Fujiwara M."/>
            <person name="Mori M."/>
            <person name="Tomita M."/>
            <person name="Arakawa K."/>
        </authorList>
    </citation>
    <scope>NUCLEOTIDE SEQUENCE [LARGE SCALE GENOMIC DNA]</scope>
</reference>
<keyword evidence="2" id="KW-1185">Reference proteome</keyword>
<dbReference type="Proteomes" id="UP000499080">
    <property type="component" value="Unassembled WGS sequence"/>
</dbReference>
<gene>
    <name evidence="1" type="ORF">AVEN_107661_1</name>
</gene>
<dbReference type="AlphaFoldDB" id="A0A4Y2HGW8"/>
<proteinExistence type="predicted"/>
<organism evidence="1 2">
    <name type="scientific">Araneus ventricosus</name>
    <name type="common">Orbweaver spider</name>
    <name type="synonym">Epeira ventricosa</name>
    <dbReference type="NCBI Taxonomy" id="182803"/>
    <lineage>
        <taxon>Eukaryota</taxon>
        <taxon>Metazoa</taxon>
        <taxon>Ecdysozoa</taxon>
        <taxon>Arthropoda</taxon>
        <taxon>Chelicerata</taxon>
        <taxon>Arachnida</taxon>
        <taxon>Araneae</taxon>
        <taxon>Araneomorphae</taxon>
        <taxon>Entelegynae</taxon>
        <taxon>Araneoidea</taxon>
        <taxon>Araneidae</taxon>
        <taxon>Araneus</taxon>
    </lineage>
</organism>
<evidence type="ECO:0000313" key="2">
    <source>
        <dbReference type="Proteomes" id="UP000499080"/>
    </source>
</evidence>
<comment type="caution">
    <text evidence="1">The sequence shown here is derived from an EMBL/GenBank/DDBJ whole genome shotgun (WGS) entry which is preliminary data.</text>
</comment>
<sequence length="81" mass="9204">MRILYLRTVETDQNDFQHTIRVRGDFPSRICIALWIEDISDAKSSPEAAEGRSLFRKQVRHLIAEDSNMGGNPLNANSAFL</sequence>
<dbReference type="EMBL" id="BGPR01102886">
    <property type="protein sequence ID" value="GBM64490.1"/>
    <property type="molecule type" value="Genomic_DNA"/>
</dbReference>